<dbReference type="OrthoDB" id="9762826at2"/>
<keyword evidence="7 14" id="KW-0812">Transmembrane</keyword>
<dbReference type="PANTHER" id="PTHR45528:SF1">
    <property type="entry name" value="SENSOR HISTIDINE KINASE CPXA"/>
    <property type="match status" value="1"/>
</dbReference>
<evidence type="ECO:0000313" key="20">
    <source>
        <dbReference type="Proteomes" id="UP000247523"/>
    </source>
</evidence>
<feature type="transmembrane region" description="Helical" evidence="14">
    <location>
        <begin position="168"/>
        <end position="187"/>
    </location>
</feature>
<dbReference type="SMART" id="SM00388">
    <property type="entry name" value="HisKA"/>
    <property type="match status" value="1"/>
</dbReference>
<evidence type="ECO:0000256" key="1">
    <source>
        <dbReference type="ARBA" id="ARBA00000085"/>
    </source>
</evidence>
<feature type="transmembrane region" description="Helical" evidence="14">
    <location>
        <begin position="7"/>
        <end position="31"/>
    </location>
</feature>
<evidence type="ECO:0000256" key="6">
    <source>
        <dbReference type="ARBA" id="ARBA00022679"/>
    </source>
</evidence>
<dbReference type="CDD" id="cd00082">
    <property type="entry name" value="HisKA"/>
    <property type="match status" value="1"/>
</dbReference>
<dbReference type="SMART" id="SM00304">
    <property type="entry name" value="HAMP"/>
    <property type="match status" value="1"/>
</dbReference>
<dbReference type="Pfam" id="PF00672">
    <property type="entry name" value="HAMP"/>
    <property type="match status" value="1"/>
</dbReference>
<evidence type="ECO:0000256" key="3">
    <source>
        <dbReference type="ARBA" id="ARBA00012438"/>
    </source>
</evidence>
<dbReference type="EMBL" id="QICS01000005">
    <property type="protein sequence ID" value="PXV90180.1"/>
    <property type="molecule type" value="Genomic_DNA"/>
</dbReference>
<accession>A0A255IH88</accession>
<keyword evidence="4" id="KW-1003">Cell membrane</keyword>
<evidence type="ECO:0000256" key="14">
    <source>
        <dbReference type="SAM" id="Phobius"/>
    </source>
</evidence>
<dbReference type="Proteomes" id="UP000247523">
    <property type="component" value="Unassembled WGS sequence"/>
</dbReference>
<dbReference type="InterPro" id="IPR036097">
    <property type="entry name" value="HisK_dim/P_sf"/>
</dbReference>
<proteinExistence type="predicted"/>
<dbReference type="EMBL" id="NOKA02000010">
    <property type="protein sequence ID" value="RDY31760.1"/>
    <property type="molecule type" value="Genomic_DNA"/>
</dbReference>
<evidence type="ECO:0000256" key="12">
    <source>
        <dbReference type="ARBA" id="ARBA00023012"/>
    </source>
</evidence>
<reference evidence="17 20" key="2">
    <citation type="submission" date="2018-05" db="EMBL/GenBank/DDBJ databases">
        <title>Genomic Encyclopedia of Type Strains, Phase IV (KMG-IV): sequencing the most valuable type-strain genomes for metagenomic binning, comparative biology and taxonomic classification.</title>
        <authorList>
            <person name="Goeker M."/>
        </authorList>
    </citation>
    <scope>NUCLEOTIDE SEQUENCE [LARGE SCALE GENOMIC DNA]</scope>
    <source>
        <strain evidence="17 20">DSM 28816</strain>
    </source>
</reference>
<dbReference type="SUPFAM" id="SSF55874">
    <property type="entry name" value="ATPase domain of HSP90 chaperone/DNA topoisomerase II/histidine kinase"/>
    <property type="match status" value="1"/>
</dbReference>
<protein>
    <recommendedName>
        <fullName evidence="3">histidine kinase</fullName>
        <ecNumber evidence="3">2.7.13.3</ecNumber>
    </recommendedName>
</protein>
<comment type="catalytic activity">
    <reaction evidence="1">
        <text>ATP + protein L-histidine = ADP + protein N-phospho-L-histidine.</text>
        <dbReference type="EC" id="2.7.13.3"/>
    </reaction>
</comment>
<dbReference type="PROSITE" id="PS50885">
    <property type="entry name" value="HAMP"/>
    <property type="match status" value="1"/>
</dbReference>
<dbReference type="Pfam" id="PF02518">
    <property type="entry name" value="HATPase_c"/>
    <property type="match status" value="1"/>
</dbReference>
<evidence type="ECO:0000259" key="16">
    <source>
        <dbReference type="PROSITE" id="PS50885"/>
    </source>
</evidence>
<feature type="domain" description="Histidine kinase" evidence="15">
    <location>
        <begin position="256"/>
        <end position="470"/>
    </location>
</feature>
<dbReference type="InterPro" id="IPR050398">
    <property type="entry name" value="HssS/ArlS-like"/>
</dbReference>
<evidence type="ECO:0000256" key="13">
    <source>
        <dbReference type="ARBA" id="ARBA00023136"/>
    </source>
</evidence>
<keyword evidence="12" id="KW-0902">Two-component regulatory system</keyword>
<reference evidence="18" key="3">
    <citation type="submission" date="2018-07" db="EMBL/GenBank/DDBJ databases">
        <authorList>
            <person name="Quirk P.G."/>
            <person name="Krulwich T.A."/>
        </authorList>
    </citation>
    <scope>NUCLEOTIDE SEQUENCE</scope>
    <source>
        <strain evidence="18">CCRI-19302</strain>
    </source>
</reference>
<comment type="caution">
    <text evidence="17">The sequence shown here is derived from an EMBL/GenBank/DDBJ whole genome shotgun (WGS) entry which is preliminary data.</text>
</comment>
<dbReference type="InterPro" id="IPR003660">
    <property type="entry name" value="HAMP_dom"/>
</dbReference>
<keyword evidence="11 14" id="KW-1133">Transmembrane helix</keyword>
<dbReference type="Pfam" id="PF00512">
    <property type="entry name" value="HisKA"/>
    <property type="match status" value="1"/>
</dbReference>
<sequence>MKSIRKSLFMIFTLFMLILVAGNVIINISLIKEHYLRQTQKRMKDTSAEIERVYCESQDTVENFIEMIDGTWGIWVRIADENYNLLYTSKTDKNTKSKLSKRTSSVIENGKSALEEQGIFYSQINRDDDNIVRLVCVTNFQDENGIKYIILTRSVQSVYENIGTANRLVEVTALILLIIGFLFIFFFSKSITRPILEISKHAKEISKLNFNNKLSIKSNNEIGALAETINEISDQLSISIDGLRQDINDRKALVRNMSHELKTPISAVKGYAEGLKYAVADTPEKMNKYCDVIIMECNKMDYLVKEMLELSIMERVDWQIRKTDFQAKQLIDGIEMCFSEQIKKRQILFSIEGDVDCRIHGDYHLIERAAFNYIENAIHYTSQYGIIKVNIAECDKGFLFKVYNYGSFIPHEEMKNIWKVFYKTDQSRTRDSNNYGVGLAIVKANIILHGGKVGVENRDDGVEFSFWIPE</sequence>
<evidence type="ECO:0000313" key="19">
    <source>
        <dbReference type="Proteomes" id="UP000216411"/>
    </source>
</evidence>
<evidence type="ECO:0000256" key="7">
    <source>
        <dbReference type="ARBA" id="ARBA00022692"/>
    </source>
</evidence>
<evidence type="ECO:0000313" key="17">
    <source>
        <dbReference type="EMBL" id="PXV90180.1"/>
    </source>
</evidence>
<keyword evidence="19" id="KW-1185">Reference proteome</keyword>
<evidence type="ECO:0000259" key="15">
    <source>
        <dbReference type="PROSITE" id="PS50109"/>
    </source>
</evidence>
<dbReference type="InterPro" id="IPR003661">
    <property type="entry name" value="HisK_dim/P_dom"/>
</dbReference>
<keyword evidence="9 17" id="KW-0418">Kinase</keyword>
<evidence type="ECO:0000256" key="10">
    <source>
        <dbReference type="ARBA" id="ARBA00022840"/>
    </source>
</evidence>
<dbReference type="InterPro" id="IPR036890">
    <property type="entry name" value="HATPase_C_sf"/>
</dbReference>
<keyword evidence="8" id="KW-0547">Nucleotide-binding</keyword>
<keyword evidence="13 14" id="KW-0472">Membrane</keyword>
<dbReference type="InterPro" id="IPR003594">
    <property type="entry name" value="HATPase_dom"/>
</dbReference>
<dbReference type="EC" id="2.7.13.3" evidence="3"/>
<evidence type="ECO:0000256" key="11">
    <source>
        <dbReference type="ARBA" id="ARBA00022989"/>
    </source>
</evidence>
<evidence type="ECO:0000256" key="9">
    <source>
        <dbReference type="ARBA" id="ARBA00022777"/>
    </source>
</evidence>
<dbReference type="PROSITE" id="PS50109">
    <property type="entry name" value="HIS_KIN"/>
    <property type="match status" value="1"/>
</dbReference>
<dbReference type="Gene3D" id="3.30.565.10">
    <property type="entry name" value="Histidine kinase-like ATPase, C-terminal domain"/>
    <property type="match status" value="1"/>
</dbReference>
<comment type="subcellular location">
    <subcellularLocation>
        <location evidence="2">Cell membrane</location>
        <topology evidence="2">Multi-pass membrane protein</topology>
    </subcellularLocation>
</comment>
<dbReference type="InterPro" id="IPR005467">
    <property type="entry name" value="His_kinase_dom"/>
</dbReference>
<evidence type="ECO:0000256" key="2">
    <source>
        <dbReference type="ARBA" id="ARBA00004651"/>
    </source>
</evidence>
<keyword evidence="10" id="KW-0067">ATP-binding</keyword>
<dbReference type="RefSeq" id="WP_094377215.1">
    <property type="nucleotide sequence ID" value="NZ_NOKA02000010.1"/>
</dbReference>
<dbReference type="Proteomes" id="UP000216411">
    <property type="component" value="Unassembled WGS sequence"/>
</dbReference>
<dbReference type="AlphaFoldDB" id="A0A255IH88"/>
<evidence type="ECO:0000256" key="4">
    <source>
        <dbReference type="ARBA" id="ARBA00022475"/>
    </source>
</evidence>
<evidence type="ECO:0000256" key="8">
    <source>
        <dbReference type="ARBA" id="ARBA00022741"/>
    </source>
</evidence>
<dbReference type="Gene3D" id="6.10.340.10">
    <property type="match status" value="1"/>
</dbReference>
<keyword evidence="5" id="KW-0597">Phosphoprotein</keyword>
<feature type="domain" description="HAMP" evidence="16">
    <location>
        <begin position="189"/>
        <end position="241"/>
    </location>
</feature>
<dbReference type="SUPFAM" id="SSF158472">
    <property type="entry name" value="HAMP domain-like"/>
    <property type="match status" value="1"/>
</dbReference>
<gene>
    <name evidence="17" type="ORF">C8E03_10587</name>
    <name evidence="18" type="ORF">CG710_007910</name>
</gene>
<dbReference type="CDD" id="cd06225">
    <property type="entry name" value="HAMP"/>
    <property type="match status" value="1"/>
</dbReference>
<name>A0A255IH88_9FIRM</name>
<evidence type="ECO:0000313" key="18">
    <source>
        <dbReference type="EMBL" id="RDY31760.1"/>
    </source>
</evidence>
<dbReference type="GO" id="GO:0005524">
    <property type="term" value="F:ATP binding"/>
    <property type="evidence" value="ECO:0007669"/>
    <property type="project" value="UniProtKB-KW"/>
</dbReference>
<dbReference type="SMART" id="SM00387">
    <property type="entry name" value="HATPase_c"/>
    <property type="match status" value="1"/>
</dbReference>
<keyword evidence="6" id="KW-0808">Transferase</keyword>
<dbReference type="SUPFAM" id="SSF47384">
    <property type="entry name" value="Homodimeric domain of signal transducing histidine kinase"/>
    <property type="match status" value="1"/>
</dbReference>
<organism evidence="17 20">
    <name type="scientific">Lachnotalea glycerini</name>
    <dbReference type="NCBI Taxonomy" id="1763509"/>
    <lineage>
        <taxon>Bacteria</taxon>
        <taxon>Bacillati</taxon>
        <taxon>Bacillota</taxon>
        <taxon>Clostridia</taxon>
        <taxon>Lachnospirales</taxon>
        <taxon>Lachnospiraceae</taxon>
        <taxon>Lachnotalea</taxon>
    </lineage>
</organism>
<dbReference type="Gene3D" id="1.10.287.130">
    <property type="match status" value="1"/>
</dbReference>
<reference evidence="18 19" key="1">
    <citation type="journal article" date="2017" name="Genome Announc.">
        <title>Draft Genome Sequence of a Sporulating and Motile Strain of Lachnotalea glycerini Isolated from Water in Quebec City, Canada.</title>
        <authorList>
            <person name="Maheux A.F."/>
            <person name="Boudreau D.K."/>
            <person name="Berube E."/>
            <person name="Boissinot M."/>
            <person name="Raymond F."/>
            <person name="Brodeur S."/>
            <person name="Corbeil J."/>
            <person name="Isabel S."/>
            <person name="Omar R.F."/>
            <person name="Bergeron M.G."/>
        </authorList>
    </citation>
    <scope>NUCLEOTIDE SEQUENCE [LARGE SCALE GENOMIC DNA]</scope>
    <source>
        <strain evidence="18 19">CCRI-19302</strain>
    </source>
</reference>
<evidence type="ECO:0000256" key="5">
    <source>
        <dbReference type="ARBA" id="ARBA00022553"/>
    </source>
</evidence>
<dbReference type="GO" id="GO:0000155">
    <property type="term" value="F:phosphorelay sensor kinase activity"/>
    <property type="evidence" value="ECO:0007669"/>
    <property type="project" value="InterPro"/>
</dbReference>
<dbReference type="GO" id="GO:0005886">
    <property type="term" value="C:plasma membrane"/>
    <property type="evidence" value="ECO:0007669"/>
    <property type="project" value="UniProtKB-SubCell"/>
</dbReference>
<dbReference type="PANTHER" id="PTHR45528">
    <property type="entry name" value="SENSOR HISTIDINE KINASE CPXA"/>
    <property type="match status" value="1"/>
</dbReference>